<feature type="binding site" evidence="14">
    <location>
        <position position="110"/>
    </location>
    <ligand>
        <name>Zn(2+)</name>
        <dbReference type="ChEBI" id="CHEBI:29105"/>
    </ligand>
</feature>
<dbReference type="PIRSF" id="PIRSF018001">
    <property type="entry name" value="Aspartoacylase"/>
    <property type="match status" value="1"/>
</dbReference>
<dbReference type="Gene3D" id="3.40.630.10">
    <property type="entry name" value="Zn peptidases"/>
    <property type="match status" value="1"/>
</dbReference>
<name>A0A9Q0IXX9_9TELE</name>
<protein>
    <recommendedName>
        <fullName evidence="9">N-acyl-aromatic-L-amino acid amidohydrolase</fullName>
        <ecNumber evidence="9">3.5.1.114</ecNumber>
    </recommendedName>
</protein>
<keyword evidence="4" id="KW-0963">Cytoplasm</keyword>
<dbReference type="Proteomes" id="UP001148018">
    <property type="component" value="Unassembled WGS sequence"/>
</dbReference>
<dbReference type="InterPro" id="IPR007036">
    <property type="entry name" value="Aste_AspA_hybrid_dom"/>
</dbReference>
<dbReference type="InterPro" id="IPR016708">
    <property type="entry name" value="Aspartoacylase"/>
</dbReference>
<evidence type="ECO:0000256" key="5">
    <source>
        <dbReference type="ARBA" id="ARBA00022723"/>
    </source>
</evidence>
<comment type="similarity">
    <text evidence="2">Belongs to the AspA/AstE family. Aspartoacylase subfamily.</text>
</comment>
<keyword evidence="5 14" id="KW-0479">Metal-binding</keyword>
<dbReference type="EMBL" id="JANIIK010000034">
    <property type="protein sequence ID" value="KAJ3615294.1"/>
    <property type="molecule type" value="Genomic_DNA"/>
</dbReference>
<evidence type="ECO:0000313" key="18">
    <source>
        <dbReference type="Proteomes" id="UP001148018"/>
    </source>
</evidence>
<keyword evidence="18" id="KW-1185">Reference proteome</keyword>
<evidence type="ECO:0000256" key="3">
    <source>
        <dbReference type="ARBA" id="ARBA00022475"/>
    </source>
</evidence>
<dbReference type="FunFam" id="3.40.630.10:FF:000025">
    <property type="entry name" value="aspartoacylase"/>
    <property type="match status" value="1"/>
</dbReference>
<proteinExistence type="inferred from homology"/>
<feature type="domain" description="Succinylglutamate desuccinylase/Aspartoacylase catalytic" evidence="16">
    <location>
        <begin position="10"/>
        <end position="197"/>
    </location>
</feature>
<comment type="cofactor">
    <cofactor evidence="14">
        <name>Zn(2+)</name>
        <dbReference type="ChEBI" id="CHEBI:29105"/>
    </cofactor>
    <text evidence="14">Binds 1 zinc ion per subunit.</text>
</comment>
<dbReference type="GO" id="GO:0016324">
    <property type="term" value="C:apical plasma membrane"/>
    <property type="evidence" value="ECO:0007669"/>
    <property type="project" value="UniProtKB-SubCell"/>
</dbReference>
<evidence type="ECO:0000256" key="11">
    <source>
        <dbReference type="ARBA" id="ARBA00048435"/>
    </source>
</evidence>
<evidence type="ECO:0000256" key="12">
    <source>
        <dbReference type="ARBA" id="ARBA00049326"/>
    </source>
</evidence>
<dbReference type="GO" id="GO:0016788">
    <property type="term" value="F:hydrolase activity, acting on ester bonds"/>
    <property type="evidence" value="ECO:0007669"/>
    <property type="project" value="InterPro"/>
</dbReference>
<organism evidence="17 18">
    <name type="scientific">Muraenolepis orangiensis</name>
    <name type="common">Patagonian moray cod</name>
    <dbReference type="NCBI Taxonomy" id="630683"/>
    <lineage>
        <taxon>Eukaryota</taxon>
        <taxon>Metazoa</taxon>
        <taxon>Chordata</taxon>
        <taxon>Craniata</taxon>
        <taxon>Vertebrata</taxon>
        <taxon>Euteleostomi</taxon>
        <taxon>Actinopterygii</taxon>
        <taxon>Neopterygii</taxon>
        <taxon>Teleostei</taxon>
        <taxon>Neoteleostei</taxon>
        <taxon>Acanthomorphata</taxon>
        <taxon>Zeiogadaria</taxon>
        <taxon>Gadariae</taxon>
        <taxon>Gadiformes</taxon>
        <taxon>Muraenolepidoidei</taxon>
        <taxon>Muraenolepididae</taxon>
        <taxon>Muraenolepis</taxon>
    </lineage>
</organism>
<evidence type="ECO:0000256" key="7">
    <source>
        <dbReference type="ARBA" id="ARBA00022833"/>
    </source>
</evidence>
<dbReference type="InterPro" id="IPR055438">
    <property type="entry name" value="AstE_AspA_cat"/>
</dbReference>
<evidence type="ECO:0000256" key="14">
    <source>
        <dbReference type="PIRSR" id="PIRSR018001-3"/>
    </source>
</evidence>
<evidence type="ECO:0000256" key="10">
    <source>
        <dbReference type="ARBA" id="ARBA00037831"/>
    </source>
</evidence>
<dbReference type="PANTHER" id="PTHR15162:SF5">
    <property type="entry name" value="N-ACYL-AROMATIC-L-AMINO ACID AMIDOHYDROLASE (CARBOXYLATE-FORMING)"/>
    <property type="match status" value="1"/>
</dbReference>
<dbReference type="GO" id="GO:0005829">
    <property type="term" value="C:cytosol"/>
    <property type="evidence" value="ECO:0007669"/>
    <property type="project" value="TreeGrafter"/>
</dbReference>
<accession>A0A9Q0IXX9</accession>
<dbReference type="Pfam" id="PF24827">
    <property type="entry name" value="AstE_AspA_cat"/>
    <property type="match status" value="1"/>
</dbReference>
<dbReference type="CDD" id="cd06909">
    <property type="entry name" value="M14_ASPA"/>
    <property type="match status" value="1"/>
</dbReference>
<comment type="caution">
    <text evidence="17">The sequence shown here is derived from an EMBL/GenBank/DDBJ whole genome shotgun (WGS) entry which is preliminary data.</text>
</comment>
<dbReference type="InterPro" id="IPR050178">
    <property type="entry name" value="AspA/AstE_fam"/>
</dbReference>
<evidence type="ECO:0000256" key="13">
    <source>
        <dbReference type="PIRSR" id="PIRSR018001-1"/>
    </source>
</evidence>
<dbReference type="SUPFAM" id="SSF53187">
    <property type="entry name" value="Zn-dependent exopeptidases"/>
    <property type="match status" value="1"/>
</dbReference>
<feature type="active site" description="Proton donor/acceptor" evidence="13">
    <location>
        <position position="171"/>
    </location>
</feature>
<evidence type="ECO:0000259" key="15">
    <source>
        <dbReference type="Pfam" id="PF04952"/>
    </source>
</evidence>
<dbReference type="HAMAP" id="MF_00704">
    <property type="entry name" value="Aspartoacylase"/>
    <property type="match status" value="1"/>
</dbReference>
<feature type="binding site" evidence="14">
    <location>
        <position position="22"/>
    </location>
    <ligand>
        <name>Zn(2+)</name>
        <dbReference type="ChEBI" id="CHEBI:29105"/>
    </ligand>
</feature>
<evidence type="ECO:0000256" key="9">
    <source>
        <dbReference type="ARBA" id="ARBA00034807"/>
    </source>
</evidence>
<comment type="catalytic activity">
    <reaction evidence="12">
        <text>an N-acyl-aromatic L-alpha-amino acid + H2O = an aromatic L-alpha-amino acid + a carboxylate</text>
        <dbReference type="Rhea" id="RHEA:54184"/>
        <dbReference type="ChEBI" id="CHEBI:15377"/>
        <dbReference type="ChEBI" id="CHEBI:29067"/>
        <dbReference type="ChEBI" id="CHEBI:84824"/>
        <dbReference type="ChEBI" id="CHEBI:138093"/>
        <dbReference type="EC" id="3.5.1.114"/>
    </reaction>
</comment>
<evidence type="ECO:0000256" key="4">
    <source>
        <dbReference type="ARBA" id="ARBA00022490"/>
    </source>
</evidence>
<dbReference type="AlphaFoldDB" id="A0A9Q0IXX9"/>
<dbReference type="EC" id="3.5.1.114" evidence="9"/>
<keyword evidence="8" id="KW-0472">Membrane</keyword>
<evidence type="ECO:0000256" key="1">
    <source>
        <dbReference type="ARBA" id="ARBA00004496"/>
    </source>
</evidence>
<comment type="catalytic activity">
    <reaction evidence="11">
        <text>an N-acetyl-L-cysteine-S-conjugate + H2O = an S-substituted L-cysteine + acetate</text>
        <dbReference type="Rhea" id="RHEA:36855"/>
        <dbReference type="ChEBI" id="CHEBI:15377"/>
        <dbReference type="ChEBI" id="CHEBI:30089"/>
        <dbReference type="ChEBI" id="CHEBI:58717"/>
        <dbReference type="ChEBI" id="CHEBI:58718"/>
        <dbReference type="EC" id="3.5.1.114"/>
    </reaction>
</comment>
<dbReference type="NCBIfam" id="NF002601">
    <property type="entry name" value="PRK02259.1"/>
    <property type="match status" value="1"/>
</dbReference>
<dbReference type="PANTHER" id="PTHR15162">
    <property type="entry name" value="ASPARTOACYLASE"/>
    <property type="match status" value="1"/>
</dbReference>
<comment type="subcellular location">
    <subcellularLocation>
        <location evidence="10">Apical cell membrane</location>
        <topology evidence="10">Peripheral membrane protein</topology>
    </subcellularLocation>
    <subcellularLocation>
        <location evidence="1">Cytoplasm</location>
    </subcellularLocation>
</comment>
<keyword evidence="7 14" id="KW-0862">Zinc</keyword>
<reference evidence="17" key="1">
    <citation type="submission" date="2022-07" db="EMBL/GenBank/DDBJ databases">
        <title>Chromosome-level genome of Muraenolepis orangiensis.</title>
        <authorList>
            <person name="Kim J."/>
        </authorList>
    </citation>
    <scope>NUCLEOTIDE SEQUENCE</scope>
    <source>
        <strain evidence="17">KU_S4_2022</strain>
        <tissue evidence="17">Muscle</tissue>
    </source>
</reference>
<dbReference type="Gene3D" id="2.20.25.160">
    <property type="match status" value="1"/>
</dbReference>
<evidence type="ECO:0000256" key="6">
    <source>
        <dbReference type="ARBA" id="ARBA00022801"/>
    </source>
</evidence>
<dbReference type="Pfam" id="PF04952">
    <property type="entry name" value="AstE_AspA_hybrid"/>
    <property type="match status" value="1"/>
</dbReference>
<feature type="binding site" evidence="14">
    <location>
        <position position="19"/>
    </location>
    <ligand>
        <name>Zn(2+)</name>
        <dbReference type="ChEBI" id="CHEBI:29105"/>
    </ligand>
</feature>
<dbReference type="GO" id="GO:0004046">
    <property type="term" value="F:aminoacylase activity"/>
    <property type="evidence" value="ECO:0007669"/>
    <property type="project" value="TreeGrafter"/>
</dbReference>
<dbReference type="OrthoDB" id="8300214at2759"/>
<evidence type="ECO:0000259" key="16">
    <source>
        <dbReference type="Pfam" id="PF24827"/>
    </source>
</evidence>
<gene>
    <name evidence="17" type="ORF">NHX12_018862</name>
</gene>
<evidence type="ECO:0000256" key="8">
    <source>
        <dbReference type="ARBA" id="ARBA00023136"/>
    </source>
</evidence>
<dbReference type="GO" id="GO:0046872">
    <property type="term" value="F:metal ion binding"/>
    <property type="evidence" value="ECO:0007669"/>
    <property type="project" value="UniProtKB-KW"/>
</dbReference>
<evidence type="ECO:0000256" key="2">
    <source>
        <dbReference type="ARBA" id="ARBA00006173"/>
    </source>
</evidence>
<feature type="domain" description="AstE/AspA barrel-sandwich hybrid" evidence="15">
    <location>
        <begin position="212"/>
        <end position="292"/>
    </location>
</feature>
<keyword evidence="6" id="KW-0378">Hydrolase</keyword>
<sequence length="307" mass="34561">MERVLFKPLSQVAICGGTHGNELCGVYMLKELPRDRSGTFSLTTVLANPRAVDTCQRFTEKDLNRCFTDTLLSDLLTEDSPYEVRRAQELNALLGPKGSEATMDLVCDLHSTTSNMAICIITHLNDRVGQHLFKYMREKIRSAPVRLILLTSPLSEGYSLDCLGKHSCTIEVGPQPHGVLRADVYNQMREAVDRMLEWIESFNSGTVFEGGEVEGYSMVEKKDYPRDPETQELTAVIHPQLQDNDFCLLKPGDPVFMTFSGETIHYEGDELYPFFVNEGAYYEKNTAFVLGQKQSLLVPSISVEKEQ</sequence>
<evidence type="ECO:0000313" key="17">
    <source>
        <dbReference type="EMBL" id="KAJ3615294.1"/>
    </source>
</evidence>
<keyword evidence="3" id="KW-1003">Cell membrane</keyword>